<sequence length="141" mass="15981">MGLGFSKQSSHSDRLFLLQFVNTFLGKPDVRNVEENPQKYLLNVLSQNMAQIQYYKRQSVEATTATTDVPNVHQGSKASKKTVRFLVNGGVITQSMKLLRATVPKADSDVVLSWIKVLEFLTIRYDLKMRGDTTSNFDDTY</sequence>
<dbReference type="EMBL" id="JAPWTK010000007">
    <property type="protein sequence ID" value="KAJ8960846.1"/>
    <property type="molecule type" value="Genomic_DNA"/>
</dbReference>
<accession>A0AAV8Z9K9</accession>
<organism evidence="1 2">
    <name type="scientific">Aromia moschata</name>
    <dbReference type="NCBI Taxonomy" id="1265417"/>
    <lineage>
        <taxon>Eukaryota</taxon>
        <taxon>Metazoa</taxon>
        <taxon>Ecdysozoa</taxon>
        <taxon>Arthropoda</taxon>
        <taxon>Hexapoda</taxon>
        <taxon>Insecta</taxon>
        <taxon>Pterygota</taxon>
        <taxon>Neoptera</taxon>
        <taxon>Endopterygota</taxon>
        <taxon>Coleoptera</taxon>
        <taxon>Polyphaga</taxon>
        <taxon>Cucujiformia</taxon>
        <taxon>Chrysomeloidea</taxon>
        <taxon>Cerambycidae</taxon>
        <taxon>Cerambycinae</taxon>
        <taxon>Callichromatini</taxon>
        <taxon>Aromia</taxon>
    </lineage>
</organism>
<name>A0AAV8Z9K9_9CUCU</name>
<comment type="caution">
    <text evidence="1">The sequence shown here is derived from an EMBL/GenBank/DDBJ whole genome shotgun (WGS) entry which is preliminary data.</text>
</comment>
<protein>
    <submittedName>
        <fullName evidence="1">Uncharacterized protein</fullName>
    </submittedName>
</protein>
<reference evidence="1" key="1">
    <citation type="journal article" date="2023" name="Insect Mol. Biol.">
        <title>Genome sequencing provides insights into the evolution of gene families encoding plant cell wall-degrading enzymes in longhorned beetles.</title>
        <authorList>
            <person name="Shin N.R."/>
            <person name="Okamura Y."/>
            <person name="Kirsch R."/>
            <person name="Pauchet Y."/>
        </authorList>
    </citation>
    <scope>NUCLEOTIDE SEQUENCE</scope>
    <source>
        <strain evidence="1">AMC_N1</strain>
    </source>
</reference>
<evidence type="ECO:0000313" key="1">
    <source>
        <dbReference type="EMBL" id="KAJ8960846.1"/>
    </source>
</evidence>
<evidence type="ECO:0000313" key="2">
    <source>
        <dbReference type="Proteomes" id="UP001162162"/>
    </source>
</evidence>
<dbReference type="AlphaFoldDB" id="A0AAV8Z9K9"/>
<gene>
    <name evidence="1" type="ORF">NQ318_020143</name>
</gene>
<proteinExistence type="predicted"/>
<keyword evidence="2" id="KW-1185">Reference proteome</keyword>
<dbReference type="Proteomes" id="UP001162162">
    <property type="component" value="Unassembled WGS sequence"/>
</dbReference>